<evidence type="ECO:0000313" key="2">
    <source>
        <dbReference type="EMBL" id="VAW00384.1"/>
    </source>
</evidence>
<proteinExistence type="predicted"/>
<keyword evidence="1" id="KW-0812">Transmembrane</keyword>
<dbReference type="EMBL" id="UOEI01000282">
    <property type="protein sequence ID" value="VAW00384.1"/>
    <property type="molecule type" value="Genomic_DNA"/>
</dbReference>
<accession>A0A3B0SV52</accession>
<name>A0A3B0SV52_9ZZZZ</name>
<feature type="transmembrane region" description="Helical" evidence="1">
    <location>
        <begin position="6"/>
        <end position="24"/>
    </location>
</feature>
<organism evidence="2">
    <name type="scientific">hydrothermal vent metagenome</name>
    <dbReference type="NCBI Taxonomy" id="652676"/>
    <lineage>
        <taxon>unclassified sequences</taxon>
        <taxon>metagenomes</taxon>
        <taxon>ecological metagenomes</taxon>
    </lineage>
</organism>
<sequence length="71" mass="7545">MVGAGVTAMLTDLEVVVLLIIVMAPPHPMAMRDHATASLGTTCGQLRILNLPGLSDWECTVALSITVRLRC</sequence>
<reference evidence="2" key="1">
    <citation type="submission" date="2018-06" db="EMBL/GenBank/DDBJ databases">
        <authorList>
            <person name="Zhirakovskaya E."/>
        </authorList>
    </citation>
    <scope>NUCLEOTIDE SEQUENCE</scope>
</reference>
<keyword evidence="1" id="KW-0472">Membrane</keyword>
<evidence type="ECO:0000256" key="1">
    <source>
        <dbReference type="SAM" id="Phobius"/>
    </source>
</evidence>
<keyword evidence="1" id="KW-1133">Transmembrane helix</keyword>
<gene>
    <name evidence="2" type="ORF">MNBD_ACTINO01-1971</name>
</gene>
<protein>
    <submittedName>
        <fullName evidence="2">Uncharacterized protein</fullName>
    </submittedName>
</protein>
<dbReference type="AlphaFoldDB" id="A0A3B0SV52"/>